<dbReference type="Pfam" id="PF03081">
    <property type="entry name" value="Exo70_C"/>
    <property type="match status" value="1"/>
</dbReference>
<dbReference type="AlphaFoldDB" id="A0A9K3N5A6"/>
<evidence type="ECO:0000313" key="6">
    <source>
        <dbReference type="Proteomes" id="UP000215914"/>
    </source>
</evidence>
<feature type="domain" description="Exocyst complex subunit Exo70 C-terminal" evidence="4">
    <location>
        <begin position="72"/>
        <end position="148"/>
    </location>
</feature>
<dbReference type="PANTHER" id="PTHR12542:SF135">
    <property type="entry name" value="EXOCYST COMPLEX COMPONENT EXO70A3-RELATED"/>
    <property type="match status" value="1"/>
</dbReference>
<evidence type="ECO:0000256" key="3">
    <source>
        <dbReference type="RuleBase" id="RU365026"/>
    </source>
</evidence>
<dbReference type="GO" id="GO:0006887">
    <property type="term" value="P:exocytosis"/>
    <property type="evidence" value="ECO:0007669"/>
    <property type="project" value="UniProtKB-KW"/>
</dbReference>
<dbReference type="InterPro" id="IPR046364">
    <property type="entry name" value="Exo70_C"/>
</dbReference>
<dbReference type="InterPro" id="IPR004140">
    <property type="entry name" value="Exo70"/>
</dbReference>
<keyword evidence="2 3" id="KW-0813">Transport</keyword>
<protein>
    <recommendedName>
        <fullName evidence="3">Exocyst subunit Exo70 family protein</fullName>
    </recommendedName>
</protein>
<dbReference type="GO" id="GO:0000145">
    <property type="term" value="C:exocyst"/>
    <property type="evidence" value="ECO:0007669"/>
    <property type="project" value="InterPro"/>
</dbReference>
<reference evidence="5" key="1">
    <citation type="journal article" date="2017" name="Nature">
        <title>The sunflower genome provides insights into oil metabolism, flowering and Asterid evolution.</title>
        <authorList>
            <person name="Badouin H."/>
            <person name="Gouzy J."/>
            <person name="Grassa C.J."/>
            <person name="Murat F."/>
            <person name="Staton S.E."/>
            <person name="Cottret L."/>
            <person name="Lelandais-Briere C."/>
            <person name="Owens G.L."/>
            <person name="Carrere S."/>
            <person name="Mayjonade B."/>
            <person name="Legrand L."/>
            <person name="Gill N."/>
            <person name="Kane N.C."/>
            <person name="Bowers J.E."/>
            <person name="Hubner S."/>
            <person name="Bellec A."/>
            <person name="Berard A."/>
            <person name="Berges H."/>
            <person name="Blanchet N."/>
            <person name="Boniface M.C."/>
            <person name="Brunel D."/>
            <person name="Catrice O."/>
            <person name="Chaidir N."/>
            <person name="Claudel C."/>
            <person name="Donnadieu C."/>
            <person name="Faraut T."/>
            <person name="Fievet G."/>
            <person name="Helmstetter N."/>
            <person name="King M."/>
            <person name="Knapp S.J."/>
            <person name="Lai Z."/>
            <person name="Le Paslier M.C."/>
            <person name="Lippi Y."/>
            <person name="Lorenzon L."/>
            <person name="Mandel J.R."/>
            <person name="Marage G."/>
            <person name="Marchand G."/>
            <person name="Marquand E."/>
            <person name="Bret-Mestries E."/>
            <person name="Morien E."/>
            <person name="Nambeesan S."/>
            <person name="Nguyen T."/>
            <person name="Pegot-Espagnet P."/>
            <person name="Pouilly N."/>
            <person name="Raftis F."/>
            <person name="Sallet E."/>
            <person name="Schiex T."/>
            <person name="Thomas J."/>
            <person name="Vandecasteele C."/>
            <person name="Vares D."/>
            <person name="Vear F."/>
            <person name="Vautrin S."/>
            <person name="Crespi M."/>
            <person name="Mangin B."/>
            <person name="Burke J.M."/>
            <person name="Salse J."/>
            <person name="Munos S."/>
            <person name="Vincourt P."/>
            <person name="Rieseberg L.H."/>
            <person name="Langlade N.B."/>
        </authorList>
    </citation>
    <scope>NUCLEOTIDE SEQUENCE</scope>
    <source>
        <tissue evidence="5">Leaves</tissue>
    </source>
</reference>
<keyword evidence="3" id="KW-0268">Exocytosis</keyword>
<evidence type="ECO:0000313" key="5">
    <source>
        <dbReference type="EMBL" id="KAF5787325.1"/>
    </source>
</evidence>
<evidence type="ECO:0000256" key="2">
    <source>
        <dbReference type="ARBA" id="ARBA00022448"/>
    </source>
</evidence>
<comment type="caution">
    <text evidence="5">The sequence shown here is derived from an EMBL/GenBank/DDBJ whole genome shotgun (WGS) entry which is preliminary data.</text>
</comment>
<evidence type="ECO:0000256" key="1">
    <source>
        <dbReference type="ARBA" id="ARBA00006756"/>
    </source>
</evidence>
<keyword evidence="6" id="KW-1185">Reference proteome</keyword>
<proteinExistence type="inferred from homology"/>
<name>A0A9K3N5A6_HELAN</name>
<dbReference type="GO" id="GO:0015031">
    <property type="term" value="P:protein transport"/>
    <property type="evidence" value="ECO:0007669"/>
    <property type="project" value="UniProtKB-KW"/>
</dbReference>
<sequence length="167" mass="18443">MTSSRLEIVAPAPVFSSRKHVSSLGIVAPVLVFSSRKPPLPATHRKRCIADRLVADVTDLEVVVIVTYVCNSQFNTLYASISAAELRESVSALTKRLAEMAQETFVDFEEAVEKVATKTAVLDGTVHPLTSYVSNYVKFLFDYKSTLKERAMYALPNQGIDCKVDIK</sequence>
<dbReference type="Proteomes" id="UP000215914">
    <property type="component" value="Unassembled WGS sequence"/>
</dbReference>
<keyword evidence="3" id="KW-0653">Protein transport</keyword>
<dbReference type="InterPro" id="IPR016159">
    <property type="entry name" value="Cullin_repeat-like_dom_sf"/>
</dbReference>
<evidence type="ECO:0000259" key="4">
    <source>
        <dbReference type="Pfam" id="PF03081"/>
    </source>
</evidence>
<dbReference type="OrthoDB" id="1677316at2759"/>
<accession>A0A9K3N5A6</accession>
<comment type="function">
    <text evidence="3">Component of the exocyst complex.</text>
</comment>
<organism evidence="5 6">
    <name type="scientific">Helianthus annuus</name>
    <name type="common">Common sunflower</name>
    <dbReference type="NCBI Taxonomy" id="4232"/>
    <lineage>
        <taxon>Eukaryota</taxon>
        <taxon>Viridiplantae</taxon>
        <taxon>Streptophyta</taxon>
        <taxon>Embryophyta</taxon>
        <taxon>Tracheophyta</taxon>
        <taxon>Spermatophyta</taxon>
        <taxon>Magnoliopsida</taxon>
        <taxon>eudicotyledons</taxon>
        <taxon>Gunneridae</taxon>
        <taxon>Pentapetalae</taxon>
        <taxon>asterids</taxon>
        <taxon>campanulids</taxon>
        <taxon>Asterales</taxon>
        <taxon>Asteraceae</taxon>
        <taxon>Asteroideae</taxon>
        <taxon>Heliantheae alliance</taxon>
        <taxon>Heliantheae</taxon>
        <taxon>Helianthus</taxon>
    </lineage>
</organism>
<dbReference type="GO" id="GO:0005546">
    <property type="term" value="F:phosphatidylinositol-4,5-bisphosphate binding"/>
    <property type="evidence" value="ECO:0007669"/>
    <property type="project" value="InterPro"/>
</dbReference>
<dbReference type="SUPFAM" id="SSF74788">
    <property type="entry name" value="Cullin repeat-like"/>
    <property type="match status" value="1"/>
</dbReference>
<comment type="similarity">
    <text evidence="1 3">Belongs to the EXO70 family.</text>
</comment>
<dbReference type="Gene3D" id="1.20.1280.170">
    <property type="entry name" value="Exocyst complex component Exo70"/>
    <property type="match status" value="1"/>
</dbReference>
<gene>
    <name evidence="5" type="ORF">HanXRQr2_Chr10g0451451</name>
</gene>
<reference evidence="5" key="2">
    <citation type="submission" date="2020-06" db="EMBL/GenBank/DDBJ databases">
        <title>Helianthus annuus Genome sequencing and assembly Release 2.</title>
        <authorList>
            <person name="Gouzy J."/>
            <person name="Langlade N."/>
            <person name="Munos S."/>
        </authorList>
    </citation>
    <scope>NUCLEOTIDE SEQUENCE</scope>
    <source>
        <tissue evidence="5">Leaves</tissue>
    </source>
</reference>
<dbReference type="PANTHER" id="PTHR12542">
    <property type="entry name" value="EXOCYST COMPLEX PROTEIN EXO70"/>
    <property type="match status" value="1"/>
</dbReference>
<dbReference type="Gramene" id="mRNA:HanXRQr2_Chr10g0451451">
    <property type="protein sequence ID" value="mRNA:HanXRQr2_Chr10g0451451"/>
    <property type="gene ID" value="HanXRQr2_Chr10g0451451"/>
</dbReference>
<dbReference type="EMBL" id="MNCJ02000325">
    <property type="protein sequence ID" value="KAF5787325.1"/>
    <property type="molecule type" value="Genomic_DNA"/>
</dbReference>